<feature type="transmembrane region" description="Helical" evidence="6">
    <location>
        <begin position="66"/>
        <end position="85"/>
    </location>
</feature>
<dbReference type="PANTHER" id="PTHR17615:SF7">
    <property type="entry name" value="PROTEIN ENTREP3"/>
    <property type="match status" value="1"/>
</dbReference>
<evidence type="ECO:0000256" key="6">
    <source>
        <dbReference type="SAM" id="Phobius"/>
    </source>
</evidence>
<feature type="non-terminal residue" evidence="7">
    <location>
        <position position="209"/>
    </location>
</feature>
<dbReference type="InterPro" id="IPR030431">
    <property type="entry name" value="ENTREP1-3"/>
</dbReference>
<evidence type="ECO:0000256" key="4">
    <source>
        <dbReference type="ARBA" id="ARBA00023136"/>
    </source>
</evidence>
<organism evidence="7 8">
    <name type="scientific">Urocolius indicus</name>
    <name type="common">Red-faced mousebird</name>
    <name type="synonym">Colius indicus</name>
    <dbReference type="NCBI Taxonomy" id="458196"/>
    <lineage>
        <taxon>Eukaryota</taxon>
        <taxon>Metazoa</taxon>
        <taxon>Chordata</taxon>
        <taxon>Craniata</taxon>
        <taxon>Vertebrata</taxon>
        <taxon>Euteleostomi</taxon>
        <taxon>Archelosauria</taxon>
        <taxon>Archosauria</taxon>
        <taxon>Dinosauria</taxon>
        <taxon>Saurischia</taxon>
        <taxon>Theropoda</taxon>
        <taxon>Coelurosauria</taxon>
        <taxon>Aves</taxon>
        <taxon>Neognathae</taxon>
        <taxon>Neoaves</taxon>
        <taxon>Telluraves</taxon>
        <taxon>Coraciimorphae</taxon>
        <taxon>Coliiformes</taxon>
        <taxon>Coliidae</taxon>
        <taxon>Urocolius</taxon>
    </lineage>
</organism>
<dbReference type="Proteomes" id="UP000654395">
    <property type="component" value="Unassembled WGS sequence"/>
</dbReference>
<keyword evidence="8" id="KW-1185">Reference proteome</keyword>
<proteinExistence type="inferred from homology"/>
<gene>
    <name evidence="7" type="primary">Fam189b_0</name>
    <name evidence="7" type="ORF">UROIND_R11817</name>
</gene>
<evidence type="ECO:0000256" key="5">
    <source>
        <dbReference type="ARBA" id="ARBA00034309"/>
    </source>
</evidence>
<feature type="transmembrane region" description="Helical" evidence="6">
    <location>
        <begin position="173"/>
        <end position="200"/>
    </location>
</feature>
<feature type="transmembrane region" description="Helical" evidence="6">
    <location>
        <begin position="28"/>
        <end position="54"/>
    </location>
</feature>
<dbReference type="EMBL" id="WBNH01009036">
    <property type="protein sequence ID" value="NXX83158.1"/>
    <property type="molecule type" value="Genomic_DNA"/>
</dbReference>
<comment type="caution">
    <text evidence="7">The sequence shown here is derived from an EMBL/GenBank/DDBJ whole genome shotgun (WGS) entry which is preliminary data.</text>
</comment>
<name>A0A852L155_UROIN</name>
<keyword evidence="3 6" id="KW-1133">Transmembrane helix</keyword>
<comment type="subcellular location">
    <subcellularLocation>
        <location evidence="1">Membrane</location>
        <topology evidence="1">Multi-pass membrane protein</topology>
    </subcellularLocation>
</comment>
<dbReference type="OrthoDB" id="9945596at2759"/>
<evidence type="ECO:0000313" key="7">
    <source>
        <dbReference type="EMBL" id="NXX83158.1"/>
    </source>
</evidence>
<evidence type="ECO:0000313" key="8">
    <source>
        <dbReference type="Proteomes" id="UP000654395"/>
    </source>
</evidence>
<dbReference type="PANTHER" id="PTHR17615">
    <property type="entry name" value="PROTEIN FAM189A"/>
    <property type="match status" value="1"/>
</dbReference>
<reference evidence="7" key="1">
    <citation type="submission" date="2020-02" db="EMBL/GenBank/DDBJ databases">
        <title>Bird 10,000 Genomes (B10K) Project - Family phase.</title>
        <authorList>
            <person name="Zhang G."/>
        </authorList>
    </citation>
    <scope>NUCLEOTIDE SEQUENCE</scope>
    <source>
        <strain evidence="7">B10K-DU-030-59</strain>
    </source>
</reference>
<accession>A0A852L155</accession>
<feature type="transmembrane region" description="Helical" evidence="6">
    <location>
        <begin position="91"/>
        <end position="113"/>
    </location>
</feature>
<dbReference type="Pfam" id="PF04103">
    <property type="entry name" value="CD20"/>
    <property type="match status" value="1"/>
</dbReference>
<evidence type="ECO:0000256" key="3">
    <source>
        <dbReference type="ARBA" id="ARBA00022989"/>
    </source>
</evidence>
<comment type="similarity">
    <text evidence="5">Belongs to the ENTREP family.</text>
</comment>
<keyword evidence="2 6" id="KW-0812">Transmembrane</keyword>
<dbReference type="GO" id="GO:0016020">
    <property type="term" value="C:membrane"/>
    <property type="evidence" value="ECO:0007669"/>
    <property type="project" value="UniProtKB-SubCell"/>
</dbReference>
<evidence type="ECO:0000256" key="1">
    <source>
        <dbReference type="ARBA" id="ARBA00004141"/>
    </source>
</evidence>
<evidence type="ECO:0000256" key="2">
    <source>
        <dbReference type="ARBA" id="ARBA00022692"/>
    </source>
</evidence>
<sequence length="209" mass="22541">MPSPSDSSRSLTGRTSRSITHLRVQRSWLQILLVLGFIQVVLGVLIVAFSLVAATITPSAKIRHSCPSWAGFSLALSGLVGIVSWKRPFTLVITFFTLLSVLGVMLSLAGSILSCQNAQLVKSLEACEREGDSCVCCQATSELLPTSCSRQSEMLIMFPNPNCRSIRVALKDLLFSVCGLTIFSTIICTLSAVVCCIQIFSLDIVHVVS</sequence>
<feature type="non-terminal residue" evidence="7">
    <location>
        <position position="1"/>
    </location>
</feature>
<dbReference type="AlphaFoldDB" id="A0A852L155"/>
<protein>
    <submittedName>
        <fullName evidence="7">F189B protein</fullName>
    </submittedName>
</protein>
<dbReference type="InterPro" id="IPR007237">
    <property type="entry name" value="CD20-like"/>
</dbReference>
<keyword evidence="4 6" id="KW-0472">Membrane</keyword>